<sequence length="285" mass="31853">MKGAYFMKIKIITDSLSDIPKEVAQKYDICVLPLKVRFGEVEYEDQVTITIDEFFEKLEKSTELPKTAQVIPSAYIEKIEKYLSEGYEIIIINGSSKVSGTHQSALIAKDATDPEKVHVIDTLSLSYGCGMMAVEAARMAKEGKTKEEIIEKINSMIDRVEVLFSVETLEYLKKGGRLSPAKAMIGNLLNLKPILHIEGGEIEVMDKVRGSKKIIRKMIDMCRSMSLDGKIGSITLIHGKNEKSFEKMKEEVREELKPVEILESRIGPTIGTHTGPSLIGIIFLK</sequence>
<keyword evidence="3" id="KW-1185">Reference proteome</keyword>
<protein>
    <recommendedName>
        <fullName evidence="4">Fatty acid-binding protein DegV</fullName>
    </recommendedName>
</protein>
<dbReference type="NCBIfam" id="TIGR00762">
    <property type="entry name" value="DegV"/>
    <property type="match status" value="1"/>
</dbReference>
<dbReference type="PANTHER" id="PTHR33434">
    <property type="entry name" value="DEGV DOMAIN-CONTAINING PROTEIN DR_1986-RELATED"/>
    <property type="match status" value="1"/>
</dbReference>
<dbReference type="PANTHER" id="PTHR33434:SF2">
    <property type="entry name" value="FATTY ACID-BINDING PROTEIN TM_1468"/>
    <property type="match status" value="1"/>
</dbReference>
<dbReference type="Gene3D" id="3.40.50.10170">
    <property type="match status" value="1"/>
</dbReference>
<dbReference type="EMBL" id="NIBG01000002">
    <property type="protein sequence ID" value="PAB60790.1"/>
    <property type="molecule type" value="Genomic_DNA"/>
</dbReference>
<organism evidence="2 3">
    <name type="scientific">Anaeromicrobium sediminis</name>
    <dbReference type="NCBI Taxonomy" id="1478221"/>
    <lineage>
        <taxon>Bacteria</taxon>
        <taxon>Bacillati</taxon>
        <taxon>Bacillota</taxon>
        <taxon>Clostridia</taxon>
        <taxon>Peptostreptococcales</taxon>
        <taxon>Thermotaleaceae</taxon>
        <taxon>Anaeromicrobium</taxon>
    </lineage>
</organism>
<dbReference type="InterPro" id="IPR003797">
    <property type="entry name" value="DegV"/>
</dbReference>
<comment type="caution">
    <text evidence="2">The sequence shown here is derived from an EMBL/GenBank/DDBJ whole genome shotgun (WGS) entry which is preliminary data.</text>
</comment>
<dbReference type="Pfam" id="PF02645">
    <property type="entry name" value="DegV"/>
    <property type="match status" value="1"/>
</dbReference>
<proteinExistence type="predicted"/>
<evidence type="ECO:0000313" key="2">
    <source>
        <dbReference type="EMBL" id="PAB60790.1"/>
    </source>
</evidence>
<dbReference type="GO" id="GO:0008289">
    <property type="term" value="F:lipid binding"/>
    <property type="evidence" value="ECO:0007669"/>
    <property type="project" value="UniProtKB-KW"/>
</dbReference>
<evidence type="ECO:0008006" key="4">
    <source>
        <dbReference type="Google" id="ProtNLM"/>
    </source>
</evidence>
<reference evidence="2 3" key="1">
    <citation type="submission" date="2017-06" db="EMBL/GenBank/DDBJ databases">
        <title>Draft genome sequence of anaerobic fermentative bacterium Anaeromicrobium sediminis DY2726D isolated from West Pacific Ocean sediments.</title>
        <authorList>
            <person name="Zeng X."/>
        </authorList>
    </citation>
    <scope>NUCLEOTIDE SEQUENCE [LARGE SCALE GENOMIC DNA]</scope>
    <source>
        <strain evidence="2 3">DY2726D</strain>
    </source>
</reference>
<accession>A0A267MPX7</accession>
<gene>
    <name evidence="2" type="ORF">CCE28_04430</name>
</gene>
<keyword evidence="1" id="KW-0446">Lipid-binding</keyword>
<dbReference type="Gene3D" id="3.30.1180.10">
    <property type="match status" value="1"/>
</dbReference>
<dbReference type="SUPFAM" id="SSF82549">
    <property type="entry name" value="DAK1/DegV-like"/>
    <property type="match status" value="1"/>
</dbReference>
<dbReference type="OrthoDB" id="9780216at2"/>
<name>A0A267MPX7_9FIRM</name>
<dbReference type="InterPro" id="IPR043168">
    <property type="entry name" value="DegV_C"/>
</dbReference>
<dbReference type="Proteomes" id="UP000216024">
    <property type="component" value="Unassembled WGS sequence"/>
</dbReference>
<dbReference type="PROSITE" id="PS51482">
    <property type="entry name" value="DEGV"/>
    <property type="match status" value="1"/>
</dbReference>
<dbReference type="InterPro" id="IPR050270">
    <property type="entry name" value="DegV_domain_contain"/>
</dbReference>
<evidence type="ECO:0000313" key="3">
    <source>
        <dbReference type="Proteomes" id="UP000216024"/>
    </source>
</evidence>
<dbReference type="AlphaFoldDB" id="A0A267MPX7"/>
<evidence type="ECO:0000256" key="1">
    <source>
        <dbReference type="ARBA" id="ARBA00023121"/>
    </source>
</evidence>